<sequence length="129" mass="14498">FSGVAPSNLGNNTKLVDWMPQNDLLGHVNTKAFLSHGGLNSIYEAMYHGVPVVGVPLFGDHYDTMTRVAAKGMGIMLHWKDMTEEDLYVSLSSVINDPRLDCFKSLMLCFICVCAFLYHCLTLCHEKYY</sequence>
<evidence type="ECO:0000313" key="7">
    <source>
        <dbReference type="Proteomes" id="UP001469553"/>
    </source>
</evidence>
<feature type="non-terminal residue" evidence="6">
    <location>
        <position position="1"/>
    </location>
</feature>
<dbReference type="SUPFAM" id="SSF53756">
    <property type="entry name" value="UDP-Glycosyltransferase/glycogen phosphorylase"/>
    <property type="match status" value="1"/>
</dbReference>
<name>A0ABV1AEE2_9TELE</name>
<evidence type="ECO:0000256" key="3">
    <source>
        <dbReference type="ARBA" id="ARBA00022679"/>
    </source>
</evidence>
<comment type="subcellular location">
    <subcellularLocation>
        <location evidence="5">Membrane</location>
        <topology evidence="5">Single-pass membrane protein</topology>
    </subcellularLocation>
</comment>
<dbReference type="PANTHER" id="PTHR48043:SF54">
    <property type="entry name" value="2-HYDROXYACYLSPHINGOSINE 1-BETA-GALACTOSYLTRANSFERASE"/>
    <property type="match status" value="1"/>
</dbReference>
<keyword evidence="3 4" id="KW-0808">Transferase</keyword>
<organism evidence="6 7">
    <name type="scientific">Ameca splendens</name>
    <dbReference type="NCBI Taxonomy" id="208324"/>
    <lineage>
        <taxon>Eukaryota</taxon>
        <taxon>Metazoa</taxon>
        <taxon>Chordata</taxon>
        <taxon>Craniata</taxon>
        <taxon>Vertebrata</taxon>
        <taxon>Euteleostomi</taxon>
        <taxon>Actinopterygii</taxon>
        <taxon>Neopterygii</taxon>
        <taxon>Teleostei</taxon>
        <taxon>Neoteleostei</taxon>
        <taxon>Acanthomorphata</taxon>
        <taxon>Ovalentaria</taxon>
        <taxon>Atherinomorphae</taxon>
        <taxon>Cyprinodontiformes</taxon>
        <taxon>Goodeidae</taxon>
        <taxon>Ameca</taxon>
    </lineage>
</organism>
<dbReference type="Proteomes" id="UP001469553">
    <property type="component" value="Unassembled WGS sequence"/>
</dbReference>
<evidence type="ECO:0000256" key="2">
    <source>
        <dbReference type="ARBA" id="ARBA00022676"/>
    </source>
</evidence>
<evidence type="ECO:0000256" key="4">
    <source>
        <dbReference type="RuleBase" id="RU003718"/>
    </source>
</evidence>
<dbReference type="EMBL" id="JAHRIP010091223">
    <property type="protein sequence ID" value="MEQ2316949.1"/>
    <property type="molecule type" value="Genomic_DNA"/>
</dbReference>
<dbReference type="InterPro" id="IPR035595">
    <property type="entry name" value="UDP_glycos_trans_CS"/>
</dbReference>
<dbReference type="PROSITE" id="PS00375">
    <property type="entry name" value="UDPGT"/>
    <property type="match status" value="1"/>
</dbReference>
<dbReference type="EC" id="2.4.1.17" evidence="5"/>
<protein>
    <recommendedName>
        <fullName evidence="5">UDP-glucuronosyltransferase</fullName>
        <ecNumber evidence="5">2.4.1.17</ecNumber>
    </recommendedName>
</protein>
<evidence type="ECO:0000256" key="1">
    <source>
        <dbReference type="ARBA" id="ARBA00009995"/>
    </source>
</evidence>
<comment type="similarity">
    <text evidence="1 4">Belongs to the UDP-glycosyltransferase family.</text>
</comment>
<comment type="caution">
    <text evidence="6">The sequence shown here is derived from an EMBL/GenBank/DDBJ whole genome shotgun (WGS) entry which is preliminary data.</text>
</comment>
<comment type="catalytic activity">
    <reaction evidence="5">
        <text>glucuronate acceptor + UDP-alpha-D-glucuronate = acceptor beta-D-glucuronoside + UDP + H(+)</text>
        <dbReference type="Rhea" id="RHEA:21032"/>
        <dbReference type="ChEBI" id="CHEBI:15378"/>
        <dbReference type="ChEBI" id="CHEBI:58052"/>
        <dbReference type="ChEBI" id="CHEBI:58223"/>
        <dbReference type="ChEBI" id="CHEBI:132367"/>
        <dbReference type="ChEBI" id="CHEBI:132368"/>
        <dbReference type="EC" id="2.4.1.17"/>
    </reaction>
</comment>
<dbReference type="Pfam" id="PF00201">
    <property type="entry name" value="UDPGT"/>
    <property type="match status" value="1"/>
</dbReference>
<dbReference type="InterPro" id="IPR050271">
    <property type="entry name" value="UDP-glycosyltransferase"/>
</dbReference>
<reference evidence="6 7" key="1">
    <citation type="submission" date="2021-06" db="EMBL/GenBank/DDBJ databases">
        <authorList>
            <person name="Palmer J.M."/>
        </authorList>
    </citation>
    <scope>NUCLEOTIDE SEQUENCE [LARGE SCALE GENOMIC DNA]</scope>
    <source>
        <strain evidence="6 7">AS_MEX2019</strain>
        <tissue evidence="6">Muscle</tissue>
    </source>
</reference>
<dbReference type="InterPro" id="IPR002213">
    <property type="entry name" value="UDP_glucos_trans"/>
</dbReference>
<keyword evidence="2 4" id="KW-0328">Glycosyltransferase</keyword>
<dbReference type="CDD" id="cd03784">
    <property type="entry name" value="GT1_Gtf-like"/>
    <property type="match status" value="1"/>
</dbReference>
<accession>A0ABV1AEE2</accession>
<keyword evidence="7" id="KW-1185">Reference proteome</keyword>
<proteinExistence type="inferred from homology"/>
<evidence type="ECO:0000313" key="6">
    <source>
        <dbReference type="EMBL" id="MEQ2316949.1"/>
    </source>
</evidence>
<evidence type="ECO:0000256" key="5">
    <source>
        <dbReference type="RuleBase" id="RU362059"/>
    </source>
</evidence>
<dbReference type="PANTHER" id="PTHR48043">
    <property type="entry name" value="EG:EG0003.4 PROTEIN-RELATED"/>
    <property type="match status" value="1"/>
</dbReference>
<dbReference type="Gene3D" id="3.40.50.2000">
    <property type="entry name" value="Glycogen Phosphorylase B"/>
    <property type="match status" value="1"/>
</dbReference>
<gene>
    <name evidence="6" type="primary">UGT8_2</name>
    <name evidence="6" type="ORF">AMECASPLE_037800</name>
</gene>